<feature type="transmembrane region" description="Helical" evidence="1">
    <location>
        <begin position="31"/>
        <end position="53"/>
    </location>
</feature>
<protein>
    <recommendedName>
        <fullName evidence="4">Ion transport domain-containing protein</fullName>
    </recommendedName>
</protein>
<keyword evidence="3" id="KW-1185">Reference proteome</keyword>
<evidence type="ECO:0000313" key="2">
    <source>
        <dbReference type="EMBL" id="ORY46184.1"/>
    </source>
</evidence>
<organism evidence="2 3">
    <name type="scientific">Neocallimastix californiae</name>
    <dbReference type="NCBI Taxonomy" id="1754190"/>
    <lineage>
        <taxon>Eukaryota</taxon>
        <taxon>Fungi</taxon>
        <taxon>Fungi incertae sedis</taxon>
        <taxon>Chytridiomycota</taxon>
        <taxon>Chytridiomycota incertae sedis</taxon>
        <taxon>Neocallimastigomycetes</taxon>
        <taxon>Neocallimastigales</taxon>
        <taxon>Neocallimastigaceae</taxon>
        <taxon>Neocallimastix</taxon>
    </lineage>
</organism>
<dbReference type="Pfam" id="PF10856">
    <property type="entry name" value="DUF2678"/>
    <property type="match status" value="1"/>
</dbReference>
<feature type="transmembrane region" description="Helical" evidence="1">
    <location>
        <begin position="59"/>
        <end position="75"/>
    </location>
</feature>
<evidence type="ECO:0000256" key="1">
    <source>
        <dbReference type="SAM" id="Phobius"/>
    </source>
</evidence>
<feature type="transmembrane region" description="Helical" evidence="1">
    <location>
        <begin position="95"/>
        <end position="116"/>
    </location>
</feature>
<name>A0A1Y2CH86_9FUNG</name>
<dbReference type="AlphaFoldDB" id="A0A1Y2CH86"/>
<reference evidence="2 3" key="1">
    <citation type="submission" date="2016-08" db="EMBL/GenBank/DDBJ databases">
        <title>A Parts List for Fungal Cellulosomes Revealed by Comparative Genomics.</title>
        <authorList>
            <consortium name="DOE Joint Genome Institute"/>
            <person name="Haitjema C.H."/>
            <person name="Gilmore S.P."/>
            <person name="Henske J.K."/>
            <person name="Solomon K.V."/>
            <person name="De Groot R."/>
            <person name="Kuo A."/>
            <person name="Mondo S.J."/>
            <person name="Salamov A.A."/>
            <person name="Labutti K."/>
            <person name="Zhao Z."/>
            <person name="Chiniquy J."/>
            <person name="Barry K."/>
            <person name="Brewer H.M."/>
            <person name="Purvine S.O."/>
            <person name="Wright A.T."/>
            <person name="Boxma B."/>
            <person name="Van Alen T."/>
            <person name="Hackstein J.H."/>
            <person name="Baker S.E."/>
            <person name="Grigoriev I.V."/>
            <person name="O'Malley M.A."/>
        </authorList>
    </citation>
    <scope>NUCLEOTIDE SEQUENCE [LARGE SCALE GENOMIC DNA]</scope>
    <source>
        <strain evidence="2 3">G1</strain>
    </source>
</reference>
<proteinExistence type="predicted"/>
<evidence type="ECO:0008006" key="4">
    <source>
        <dbReference type="Google" id="ProtNLM"/>
    </source>
</evidence>
<keyword evidence="1" id="KW-0472">Membrane</keyword>
<sequence>MSESSYKSLEEGRSHRRLYDKIFRNTKVDRYLDIFIEIIFSVFAFGTVIYIIVEASSKRTIYFFFDASILISLIFEIKFVKYYRKGKLEPKFKKLILGFGISILLQCNIALFIVIFNHYK</sequence>
<accession>A0A1Y2CH86</accession>
<dbReference type="EMBL" id="MCOG01000109">
    <property type="protein sequence ID" value="ORY46184.1"/>
    <property type="molecule type" value="Genomic_DNA"/>
</dbReference>
<gene>
    <name evidence="2" type="ORF">LY90DRAFT_14721</name>
</gene>
<dbReference type="OrthoDB" id="17800at2759"/>
<dbReference type="InterPro" id="IPR022564">
    <property type="entry name" value="DUF2678"/>
</dbReference>
<dbReference type="Proteomes" id="UP000193920">
    <property type="component" value="Unassembled WGS sequence"/>
</dbReference>
<keyword evidence="1" id="KW-1133">Transmembrane helix</keyword>
<evidence type="ECO:0000313" key="3">
    <source>
        <dbReference type="Proteomes" id="UP000193920"/>
    </source>
</evidence>
<keyword evidence="1" id="KW-0812">Transmembrane</keyword>
<comment type="caution">
    <text evidence="2">The sequence shown here is derived from an EMBL/GenBank/DDBJ whole genome shotgun (WGS) entry which is preliminary data.</text>
</comment>